<name>M0DNM8_9EURY</name>
<dbReference type="RefSeq" id="WP_007344349.1">
    <property type="nucleotide sequence ID" value="NZ_AOIW01000028.1"/>
</dbReference>
<sequence>MPLLPDRGVDPLYTTVTPILYPDSSAHATGFFYTELDDTESEEVDLDSADIYLVTNHHAVADENGNPISDSIRIMTRPDSQDLTNLQYHDITLESDDGEQQWLEHPQGSEIDVVAVPLNIDLDGTGTRVISNQLRLPDNIKIQFGQEAAVLGYPIRGQSPYLPIARNAMIASSYGVPFQGLPCFATDADMHSGTSGSPVLTRPSALQQTTEGFQLGTQKMFFLGVHSATMQSDHEPEEGPLNINVTWYAELLEDIIRQAN</sequence>
<dbReference type="InterPro" id="IPR009003">
    <property type="entry name" value="Peptidase_S1_PA"/>
</dbReference>
<dbReference type="Pfam" id="PF13365">
    <property type="entry name" value="Trypsin_2"/>
    <property type="match status" value="1"/>
</dbReference>
<reference evidence="1 2" key="1">
    <citation type="journal article" date="2014" name="PLoS Genet.">
        <title>Phylogenetically driven sequencing of extremely halophilic archaea reveals strategies for static and dynamic osmo-response.</title>
        <authorList>
            <person name="Becker E.A."/>
            <person name="Seitzer P.M."/>
            <person name="Tritt A."/>
            <person name="Larsen D."/>
            <person name="Krusor M."/>
            <person name="Yao A.I."/>
            <person name="Wu D."/>
            <person name="Madern D."/>
            <person name="Eisen J.A."/>
            <person name="Darling A.E."/>
            <person name="Facciotti M.T."/>
        </authorList>
    </citation>
    <scope>NUCLEOTIDE SEQUENCE [LARGE SCALE GENOMIC DNA]</scope>
    <source>
        <strain evidence="1 2">JCM 10247</strain>
    </source>
</reference>
<organism evidence="1 2">
    <name type="scientific">Halorubrum distributum JCM 10247</name>
    <dbReference type="NCBI Taxonomy" id="1227486"/>
    <lineage>
        <taxon>Archaea</taxon>
        <taxon>Methanobacteriati</taxon>
        <taxon>Methanobacteriota</taxon>
        <taxon>Stenosarchaea group</taxon>
        <taxon>Halobacteria</taxon>
        <taxon>Halobacteriales</taxon>
        <taxon>Haloferacaceae</taxon>
        <taxon>Halorubrum</taxon>
        <taxon>Halorubrum distributum group</taxon>
    </lineage>
</organism>
<gene>
    <name evidence="1" type="ORF">C473_02278</name>
</gene>
<protein>
    <recommendedName>
        <fullName evidence="3">Peptidase S1 and S6 chymotrypsin/Hap</fullName>
    </recommendedName>
</protein>
<dbReference type="AlphaFoldDB" id="M0DNM8"/>
<comment type="caution">
    <text evidence="1">The sequence shown here is derived from an EMBL/GenBank/DDBJ whole genome shotgun (WGS) entry which is preliminary data.</text>
</comment>
<dbReference type="Gene3D" id="2.40.10.10">
    <property type="entry name" value="Trypsin-like serine proteases"/>
    <property type="match status" value="2"/>
</dbReference>
<accession>M0DNM8</accession>
<dbReference type="InterPro" id="IPR043504">
    <property type="entry name" value="Peptidase_S1_PA_chymotrypsin"/>
</dbReference>
<dbReference type="EMBL" id="AOIW01000028">
    <property type="protein sequence ID" value="ELZ36423.1"/>
    <property type="molecule type" value="Genomic_DNA"/>
</dbReference>
<proteinExistence type="predicted"/>
<dbReference type="Proteomes" id="UP000011572">
    <property type="component" value="Unassembled WGS sequence"/>
</dbReference>
<dbReference type="SUPFAM" id="SSF50494">
    <property type="entry name" value="Trypsin-like serine proteases"/>
    <property type="match status" value="1"/>
</dbReference>
<evidence type="ECO:0000313" key="2">
    <source>
        <dbReference type="Proteomes" id="UP000011572"/>
    </source>
</evidence>
<evidence type="ECO:0000313" key="1">
    <source>
        <dbReference type="EMBL" id="ELZ36423.1"/>
    </source>
</evidence>
<evidence type="ECO:0008006" key="3">
    <source>
        <dbReference type="Google" id="ProtNLM"/>
    </source>
</evidence>